<keyword evidence="12" id="KW-1208">Phospholipid metabolism</keyword>
<dbReference type="PANTHER" id="PTHR12358:SF106">
    <property type="entry name" value="LIPID KINASE YEGS"/>
    <property type="match status" value="1"/>
</dbReference>
<dbReference type="RefSeq" id="WP_084099420.1">
    <property type="nucleotide sequence ID" value="NZ_FWXK01000008.1"/>
</dbReference>
<keyword evidence="15" id="KW-1185">Reference proteome</keyword>
<evidence type="ECO:0000256" key="2">
    <source>
        <dbReference type="ARBA" id="ARBA00005983"/>
    </source>
</evidence>
<keyword evidence="5" id="KW-0479">Metal-binding</keyword>
<keyword evidence="9" id="KW-0460">Magnesium</keyword>
<dbReference type="InterPro" id="IPR017438">
    <property type="entry name" value="ATP-NAD_kinase_N"/>
</dbReference>
<keyword evidence="7 14" id="KW-0418">Kinase</keyword>
<evidence type="ECO:0000256" key="5">
    <source>
        <dbReference type="ARBA" id="ARBA00022723"/>
    </source>
</evidence>
<evidence type="ECO:0000256" key="4">
    <source>
        <dbReference type="ARBA" id="ARBA00022679"/>
    </source>
</evidence>
<dbReference type="STRING" id="371602.SAMN04487984_1309"/>
<comment type="cofactor">
    <cofactor evidence="1">
        <name>Mg(2+)</name>
        <dbReference type="ChEBI" id="CHEBI:18420"/>
    </cofactor>
</comment>
<dbReference type="InterPro" id="IPR045540">
    <property type="entry name" value="YegS/DAGK_C"/>
</dbReference>
<dbReference type="SUPFAM" id="SSF111331">
    <property type="entry name" value="NAD kinase/diacylglycerol kinase-like"/>
    <property type="match status" value="1"/>
</dbReference>
<dbReference type="Gene3D" id="3.40.50.10330">
    <property type="entry name" value="Probable inorganic polyphosphate/atp-NAD kinase, domain 1"/>
    <property type="match status" value="1"/>
</dbReference>
<proteinExistence type="inferred from homology"/>
<evidence type="ECO:0000256" key="9">
    <source>
        <dbReference type="ARBA" id="ARBA00022842"/>
    </source>
</evidence>
<dbReference type="NCBIfam" id="TIGR00147">
    <property type="entry name" value="YegS/Rv2252/BmrU family lipid kinase"/>
    <property type="match status" value="1"/>
</dbReference>
<accession>A0A1W1ZFL7</accession>
<dbReference type="SMART" id="SM00046">
    <property type="entry name" value="DAGKc"/>
    <property type="match status" value="1"/>
</dbReference>
<evidence type="ECO:0000256" key="1">
    <source>
        <dbReference type="ARBA" id="ARBA00001946"/>
    </source>
</evidence>
<evidence type="ECO:0000313" key="15">
    <source>
        <dbReference type="Proteomes" id="UP000243884"/>
    </source>
</evidence>
<evidence type="ECO:0000256" key="6">
    <source>
        <dbReference type="ARBA" id="ARBA00022741"/>
    </source>
</evidence>
<name>A0A1W1ZFL7_9LACT</name>
<dbReference type="Pfam" id="PF19279">
    <property type="entry name" value="YegS_C"/>
    <property type="match status" value="1"/>
</dbReference>
<dbReference type="OrthoDB" id="142078at2"/>
<dbReference type="PANTHER" id="PTHR12358">
    <property type="entry name" value="SPHINGOSINE KINASE"/>
    <property type="match status" value="1"/>
</dbReference>
<keyword evidence="3" id="KW-0444">Lipid biosynthesis</keyword>
<evidence type="ECO:0000256" key="8">
    <source>
        <dbReference type="ARBA" id="ARBA00022840"/>
    </source>
</evidence>
<keyword evidence="6" id="KW-0547">Nucleotide-binding</keyword>
<dbReference type="Proteomes" id="UP000243884">
    <property type="component" value="Unassembled WGS sequence"/>
</dbReference>
<dbReference type="InterPro" id="IPR050187">
    <property type="entry name" value="Lipid_Phosphate_FormReg"/>
</dbReference>
<evidence type="ECO:0000256" key="10">
    <source>
        <dbReference type="ARBA" id="ARBA00023098"/>
    </source>
</evidence>
<evidence type="ECO:0000256" key="11">
    <source>
        <dbReference type="ARBA" id="ARBA00023209"/>
    </source>
</evidence>
<dbReference type="Gene3D" id="2.60.200.40">
    <property type="match status" value="1"/>
</dbReference>
<evidence type="ECO:0000256" key="3">
    <source>
        <dbReference type="ARBA" id="ARBA00022516"/>
    </source>
</evidence>
<keyword evidence="8" id="KW-0067">ATP-binding</keyword>
<protein>
    <submittedName>
        <fullName evidence="14">Lipid kinase, YegS/Rv2252/BmrU family</fullName>
    </submittedName>
</protein>
<dbReference type="InterPro" id="IPR016064">
    <property type="entry name" value="NAD/diacylglycerol_kinase_sf"/>
</dbReference>
<gene>
    <name evidence="14" type="ORF">SAMN04487984_1309</name>
</gene>
<comment type="similarity">
    <text evidence="2">Belongs to the diacylglycerol/lipid kinase family.</text>
</comment>
<evidence type="ECO:0000313" key="14">
    <source>
        <dbReference type="EMBL" id="SMC47279.1"/>
    </source>
</evidence>
<dbReference type="InterPro" id="IPR005218">
    <property type="entry name" value="Diacylglycerol/lipid_kinase"/>
</dbReference>
<evidence type="ECO:0000259" key="13">
    <source>
        <dbReference type="PROSITE" id="PS50146"/>
    </source>
</evidence>
<keyword evidence="10" id="KW-0443">Lipid metabolism</keyword>
<sequence>MKKAMIIVNPASGKEAGKDHASYLMDVLMDQYDSITLNLTHQGGDAKLWAAQSAAEHYDALYLVGGDGTINEGIDGIANKSYRPTVGIVPLGTFNNVSSMLGFPKNYKAAIRQFKRVHTERIDIGRVNNQCFISSIVTGILAGAMKKVNVVDKPHLGPFAYAHKALEAFGNDSTSRFKITADGVEYTREYSLIVGSIGNALLRMQHLFPETTIDDGYLNLVGMQGISVKEKLRLMRHVMNHGVTNDEPDIDYIRCQKCRIELVSDSPFEQAVVDGDIGPHLPLEIEVLPKHIEVFVPDNH</sequence>
<dbReference type="GO" id="GO:0046872">
    <property type="term" value="F:metal ion binding"/>
    <property type="evidence" value="ECO:0007669"/>
    <property type="project" value="UniProtKB-KW"/>
</dbReference>
<dbReference type="PROSITE" id="PS50146">
    <property type="entry name" value="DAGK"/>
    <property type="match status" value="1"/>
</dbReference>
<dbReference type="Pfam" id="PF00781">
    <property type="entry name" value="DAGK_cat"/>
    <property type="match status" value="1"/>
</dbReference>
<keyword evidence="11" id="KW-0594">Phospholipid biosynthesis</keyword>
<feature type="domain" description="DAGKc" evidence="13">
    <location>
        <begin position="1"/>
        <end position="131"/>
    </location>
</feature>
<dbReference type="GO" id="GO:0005524">
    <property type="term" value="F:ATP binding"/>
    <property type="evidence" value="ECO:0007669"/>
    <property type="project" value="UniProtKB-KW"/>
</dbReference>
<dbReference type="InterPro" id="IPR001206">
    <property type="entry name" value="Diacylglycerol_kinase_cat_dom"/>
</dbReference>
<dbReference type="GO" id="GO:0008654">
    <property type="term" value="P:phospholipid biosynthetic process"/>
    <property type="evidence" value="ECO:0007669"/>
    <property type="project" value="UniProtKB-KW"/>
</dbReference>
<evidence type="ECO:0000256" key="7">
    <source>
        <dbReference type="ARBA" id="ARBA00022777"/>
    </source>
</evidence>
<dbReference type="GO" id="GO:0005886">
    <property type="term" value="C:plasma membrane"/>
    <property type="evidence" value="ECO:0007669"/>
    <property type="project" value="TreeGrafter"/>
</dbReference>
<reference evidence="15" key="1">
    <citation type="submission" date="2017-04" db="EMBL/GenBank/DDBJ databases">
        <authorList>
            <person name="Varghese N."/>
            <person name="Submissions S."/>
        </authorList>
    </citation>
    <scope>NUCLEOTIDE SEQUENCE [LARGE SCALE GENOMIC DNA]</scope>
    <source>
        <strain evidence="15">DSM 21500</strain>
    </source>
</reference>
<dbReference type="EMBL" id="FWXK01000008">
    <property type="protein sequence ID" value="SMC47279.1"/>
    <property type="molecule type" value="Genomic_DNA"/>
</dbReference>
<organism evidence="14 15">
    <name type="scientific">Aerococcus suis</name>
    <dbReference type="NCBI Taxonomy" id="371602"/>
    <lineage>
        <taxon>Bacteria</taxon>
        <taxon>Bacillati</taxon>
        <taxon>Bacillota</taxon>
        <taxon>Bacilli</taxon>
        <taxon>Lactobacillales</taxon>
        <taxon>Aerococcaceae</taxon>
        <taxon>Aerococcus</taxon>
    </lineage>
</organism>
<evidence type="ECO:0000256" key="12">
    <source>
        <dbReference type="ARBA" id="ARBA00023264"/>
    </source>
</evidence>
<dbReference type="GO" id="GO:0004143">
    <property type="term" value="F:ATP-dependent diacylglycerol kinase activity"/>
    <property type="evidence" value="ECO:0007669"/>
    <property type="project" value="TreeGrafter"/>
</dbReference>
<dbReference type="AlphaFoldDB" id="A0A1W1ZFL7"/>
<keyword evidence="4" id="KW-0808">Transferase</keyword>